<keyword evidence="1" id="KW-0732">Signal</keyword>
<dbReference type="RefSeq" id="WP_064715376.1">
    <property type="nucleotide sequence ID" value="NZ_JMTM01000046.1"/>
</dbReference>
<accession>A0A199XRJ7</accession>
<comment type="caution">
    <text evidence="2">The sequence shown here is derived from an EMBL/GenBank/DDBJ whole genome shotgun (WGS) entry which is preliminary data.</text>
</comment>
<dbReference type="OrthoDB" id="959017at2"/>
<evidence type="ECO:0000313" key="2">
    <source>
        <dbReference type="EMBL" id="OAZ03876.1"/>
    </source>
</evidence>
<reference evidence="2 3" key="1">
    <citation type="submission" date="2016-06" db="EMBL/GenBank/DDBJ databases">
        <title>Draft genome sequence of Flavobacterium succinicans strain DD5b.</title>
        <authorList>
            <person name="Poehlein A."/>
            <person name="Daniel R."/>
            <person name="Simeonova D.D."/>
        </authorList>
    </citation>
    <scope>NUCLEOTIDE SEQUENCE [LARGE SCALE GENOMIC DNA]</scope>
    <source>
        <strain evidence="2 3">DD5b</strain>
    </source>
</reference>
<gene>
    <name evidence="2" type="ORF">FLB_15650</name>
</gene>
<feature type="chain" id="PRO_5008286837" evidence="1">
    <location>
        <begin position="19"/>
        <end position="232"/>
    </location>
</feature>
<dbReference type="PATRIC" id="fig|29536.5.peg.1641"/>
<organism evidence="2 3">
    <name type="scientific">Flavobacterium succinicans</name>
    <dbReference type="NCBI Taxonomy" id="29536"/>
    <lineage>
        <taxon>Bacteria</taxon>
        <taxon>Pseudomonadati</taxon>
        <taxon>Bacteroidota</taxon>
        <taxon>Flavobacteriia</taxon>
        <taxon>Flavobacteriales</taxon>
        <taxon>Flavobacteriaceae</taxon>
        <taxon>Flavobacterium</taxon>
    </lineage>
</organism>
<dbReference type="Proteomes" id="UP000093807">
    <property type="component" value="Unassembled WGS sequence"/>
</dbReference>
<sequence length="232" mass="26678">MRVFIFLFIFFSRSLAFAQDFTNNEEKPKTKIDSLYREDQFYIGLTYNSFISTPNDYSKDKISIGFTGGVLRDMPINKNRTYAIAVGLGATYNNYNNNFGVFGTNQQPNYAILEGGTYSKNRFTTLTADLPIEFRWRSSTYESTKFWRIHAGFKLSYLVYDRSVYTDDIENVTIKSNADLNKLGYGVYLASGYNTFNVYIQYGLNSLFQTGQVGTEKVQLRSLNIGLLFYIL</sequence>
<dbReference type="EMBL" id="JMTM01000046">
    <property type="protein sequence ID" value="OAZ03876.1"/>
    <property type="molecule type" value="Genomic_DNA"/>
</dbReference>
<feature type="signal peptide" evidence="1">
    <location>
        <begin position="1"/>
        <end position="18"/>
    </location>
</feature>
<keyword evidence="3" id="KW-1185">Reference proteome</keyword>
<proteinExistence type="predicted"/>
<dbReference type="AlphaFoldDB" id="A0A199XRJ7"/>
<protein>
    <submittedName>
        <fullName evidence="2">Uncharacterized protein</fullName>
    </submittedName>
</protein>
<evidence type="ECO:0000256" key="1">
    <source>
        <dbReference type="SAM" id="SignalP"/>
    </source>
</evidence>
<evidence type="ECO:0000313" key="3">
    <source>
        <dbReference type="Proteomes" id="UP000093807"/>
    </source>
</evidence>
<name>A0A199XRJ7_9FLAO</name>